<dbReference type="InterPro" id="IPR011009">
    <property type="entry name" value="Kinase-like_dom_sf"/>
</dbReference>
<feature type="domain" description="Aminoglycoside phosphotransferase" evidence="1">
    <location>
        <begin position="479"/>
        <end position="519"/>
    </location>
</feature>
<organism evidence="2 3">
    <name type="scientific">Exidia glandulosa HHB12029</name>
    <dbReference type="NCBI Taxonomy" id="1314781"/>
    <lineage>
        <taxon>Eukaryota</taxon>
        <taxon>Fungi</taxon>
        <taxon>Dikarya</taxon>
        <taxon>Basidiomycota</taxon>
        <taxon>Agaricomycotina</taxon>
        <taxon>Agaricomycetes</taxon>
        <taxon>Auriculariales</taxon>
        <taxon>Exidiaceae</taxon>
        <taxon>Exidia</taxon>
    </lineage>
</organism>
<accession>A0A165M434</accession>
<dbReference type="OrthoDB" id="3250441at2759"/>
<dbReference type="EMBL" id="KV425915">
    <property type="protein sequence ID" value="KZV98740.1"/>
    <property type="molecule type" value="Genomic_DNA"/>
</dbReference>
<evidence type="ECO:0000313" key="2">
    <source>
        <dbReference type="EMBL" id="KZV98740.1"/>
    </source>
</evidence>
<dbReference type="InParanoid" id="A0A165M434"/>
<proteinExistence type="predicted"/>
<dbReference type="AlphaFoldDB" id="A0A165M434"/>
<reference evidence="2 3" key="1">
    <citation type="journal article" date="2016" name="Mol. Biol. Evol.">
        <title>Comparative Genomics of Early-Diverging Mushroom-Forming Fungi Provides Insights into the Origins of Lignocellulose Decay Capabilities.</title>
        <authorList>
            <person name="Nagy L.G."/>
            <person name="Riley R."/>
            <person name="Tritt A."/>
            <person name="Adam C."/>
            <person name="Daum C."/>
            <person name="Floudas D."/>
            <person name="Sun H."/>
            <person name="Yadav J.S."/>
            <person name="Pangilinan J."/>
            <person name="Larsson K.H."/>
            <person name="Matsuura K."/>
            <person name="Barry K."/>
            <person name="Labutti K."/>
            <person name="Kuo R."/>
            <person name="Ohm R.A."/>
            <person name="Bhattacharya S.S."/>
            <person name="Shirouzu T."/>
            <person name="Yoshinaga Y."/>
            <person name="Martin F.M."/>
            <person name="Grigoriev I.V."/>
            <person name="Hibbett D.S."/>
        </authorList>
    </citation>
    <scope>NUCLEOTIDE SEQUENCE [LARGE SCALE GENOMIC DNA]</scope>
    <source>
        <strain evidence="2 3">HHB12029</strain>
    </source>
</reference>
<evidence type="ECO:0000259" key="1">
    <source>
        <dbReference type="Pfam" id="PF01636"/>
    </source>
</evidence>
<dbReference type="SUPFAM" id="SSF56112">
    <property type="entry name" value="Protein kinase-like (PK-like)"/>
    <property type="match status" value="1"/>
</dbReference>
<protein>
    <recommendedName>
        <fullName evidence="1">Aminoglycoside phosphotransferase domain-containing protein</fullName>
    </recommendedName>
</protein>
<dbReference type="Pfam" id="PF01636">
    <property type="entry name" value="APH"/>
    <property type="match status" value="1"/>
</dbReference>
<sequence length="545" mass="60396">MFLISFCAVEENSRKIVRLKATTSDEEPPTVAYLTQKLASHNDWQVISVREIPRGHAFSAESDWSDFIVLVDSNTPIEPSNLVEEASYLLVCRDNSLGEGLETVQEETGFNVKDGLLLLNGRPECNRRPLTTLHAIFSLFLDRCGNSSPNPTMLLESHNFIAATAAYYSDETQRERAIRPSMEILVPDLQWQQSFDGCKPDGSLFVLCGLFPRNNYDERPLVLVFDHKPGFGVGTADPIDQATLAYGRAAGRTCLDRLKGRSCLPAFIVAMAAPILTIYGAAYTDKSICQPLVTLNLLTPLSNGVHPSHLTPRERLVHQVAGVFDALKACIGDLRAEYADMSSTSPLPNEIIFHDPSEKKASPTPHAPHVRRLTIQGFEYILQYEAQLCPERMSTAVYIATAYPVTSDEPLHVERERCIKCVVKFTDQYSPKAHSVMYANEAAPELLHCAYNDTVRMFVVVTRYIKQSGKLSHGGKNALLNAVAKLHEAGLVHGDLREPNILVRGGKAFVIDFDWAGHTNIVLYPHDINTQLVWADGVRPGVAIL</sequence>
<gene>
    <name evidence="2" type="ORF">EXIGLDRAFT_831962</name>
</gene>
<feature type="non-terminal residue" evidence="2">
    <location>
        <position position="545"/>
    </location>
</feature>
<name>A0A165M434_EXIGL</name>
<keyword evidence="3" id="KW-1185">Reference proteome</keyword>
<dbReference type="Proteomes" id="UP000077266">
    <property type="component" value="Unassembled WGS sequence"/>
</dbReference>
<dbReference type="STRING" id="1314781.A0A165M434"/>
<dbReference type="InterPro" id="IPR002575">
    <property type="entry name" value="Aminoglycoside_PTrfase"/>
</dbReference>
<evidence type="ECO:0000313" key="3">
    <source>
        <dbReference type="Proteomes" id="UP000077266"/>
    </source>
</evidence>
<dbReference type="Gene3D" id="1.10.510.10">
    <property type="entry name" value="Transferase(Phosphotransferase) domain 1"/>
    <property type="match status" value="1"/>
</dbReference>